<organism evidence="1 2">
    <name type="scientific">Brassica cretica</name>
    <name type="common">Mustard</name>
    <dbReference type="NCBI Taxonomy" id="69181"/>
    <lineage>
        <taxon>Eukaryota</taxon>
        <taxon>Viridiplantae</taxon>
        <taxon>Streptophyta</taxon>
        <taxon>Embryophyta</taxon>
        <taxon>Tracheophyta</taxon>
        <taxon>Spermatophyta</taxon>
        <taxon>Magnoliopsida</taxon>
        <taxon>eudicotyledons</taxon>
        <taxon>Gunneridae</taxon>
        <taxon>Pentapetalae</taxon>
        <taxon>rosids</taxon>
        <taxon>malvids</taxon>
        <taxon>Brassicales</taxon>
        <taxon>Brassicaceae</taxon>
        <taxon>Brassiceae</taxon>
        <taxon>Brassica</taxon>
    </lineage>
</organism>
<dbReference type="Proteomes" id="UP000266723">
    <property type="component" value="Unassembled WGS sequence"/>
</dbReference>
<name>A0ABQ7BPL0_BRACR</name>
<accession>A0ABQ7BPL0</accession>
<evidence type="ECO:0000313" key="2">
    <source>
        <dbReference type="Proteomes" id="UP000266723"/>
    </source>
</evidence>
<protein>
    <submittedName>
        <fullName evidence="1">Uncharacterized protein</fullName>
    </submittedName>
</protein>
<proteinExistence type="predicted"/>
<dbReference type="EMBL" id="QGKV02001507">
    <property type="protein sequence ID" value="KAF3534090.1"/>
    <property type="molecule type" value="Genomic_DNA"/>
</dbReference>
<sequence>MLPLKYTTRNWIMLWRCHRRHSDSVSARSPHVDLVLSDYLSRELSATSLISLVFRVIDLKKKKTLGHYNGHADSASA</sequence>
<evidence type="ECO:0000313" key="1">
    <source>
        <dbReference type="EMBL" id="KAF3534090.1"/>
    </source>
</evidence>
<keyword evidence="2" id="KW-1185">Reference proteome</keyword>
<gene>
    <name evidence="1" type="ORF">DY000_02038202</name>
</gene>
<comment type="caution">
    <text evidence="1">The sequence shown here is derived from an EMBL/GenBank/DDBJ whole genome shotgun (WGS) entry which is preliminary data.</text>
</comment>
<reference evidence="1 2" key="1">
    <citation type="journal article" date="2020" name="BMC Genomics">
        <title>Intraspecific diversification of the crop wild relative Brassica cretica Lam. using demographic model selection.</title>
        <authorList>
            <person name="Kioukis A."/>
            <person name="Michalopoulou V.A."/>
            <person name="Briers L."/>
            <person name="Pirintsos S."/>
            <person name="Studholme D.J."/>
            <person name="Pavlidis P."/>
            <person name="Sarris P.F."/>
        </authorList>
    </citation>
    <scope>NUCLEOTIDE SEQUENCE [LARGE SCALE GENOMIC DNA]</scope>
    <source>
        <strain evidence="2">cv. PFS-1207/04</strain>
    </source>
</reference>